<dbReference type="Pfam" id="PF07702">
    <property type="entry name" value="UTRA"/>
    <property type="match status" value="1"/>
</dbReference>
<protein>
    <submittedName>
        <fullName evidence="5">GntR family transcriptional regulator</fullName>
    </submittedName>
</protein>
<dbReference type="InterPro" id="IPR028978">
    <property type="entry name" value="Chorismate_lyase_/UTRA_dom_sf"/>
</dbReference>
<dbReference type="EMBL" id="BMKB01000001">
    <property type="protein sequence ID" value="GGA36535.1"/>
    <property type="molecule type" value="Genomic_DNA"/>
</dbReference>
<keyword evidence="6" id="KW-1185">Reference proteome</keyword>
<evidence type="ECO:0000313" key="6">
    <source>
        <dbReference type="Proteomes" id="UP000596977"/>
    </source>
</evidence>
<gene>
    <name evidence="5" type="ORF">GCM10011499_02340</name>
</gene>
<accession>A0A916VUF3</accession>
<dbReference type="PANTHER" id="PTHR44846">
    <property type="entry name" value="MANNOSYL-D-GLYCERATE TRANSPORT/METABOLISM SYSTEM REPRESSOR MNGR-RELATED"/>
    <property type="match status" value="1"/>
</dbReference>
<dbReference type="GO" id="GO:0045892">
    <property type="term" value="P:negative regulation of DNA-templated transcription"/>
    <property type="evidence" value="ECO:0007669"/>
    <property type="project" value="TreeGrafter"/>
</dbReference>
<evidence type="ECO:0000256" key="3">
    <source>
        <dbReference type="ARBA" id="ARBA00023163"/>
    </source>
</evidence>
<evidence type="ECO:0000313" key="5">
    <source>
        <dbReference type="EMBL" id="GGA36535.1"/>
    </source>
</evidence>
<dbReference type="AlphaFoldDB" id="A0A916VUF3"/>
<keyword evidence="1" id="KW-0805">Transcription regulation</keyword>
<dbReference type="PRINTS" id="PR00035">
    <property type="entry name" value="HTHGNTR"/>
</dbReference>
<dbReference type="Gene3D" id="1.10.10.10">
    <property type="entry name" value="Winged helix-like DNA-binding domain superfamily/Winged helix DNA-binding domain"/>
    <property type="match status" value="1"/>
</dbReference>
<dbReference type="Gene3D" id="3.40.1410.10">
    <property type="entry name" value="Chorismate lyase-like"/>
    <property type="match status" value="1"/>
</dbReference>
<proteinExistence type="predicted"/>
<dbReference type="InterPro" id="IPR050679">
    <property type="entry name" value="Bact_HTH_transcr_reg"/>
</dbReference>
<dbReference type="SMART" id="SM00345">
    <property type="entry name" value="HTH_GNTR"/>
    <property type="match status" value="1"/>
</dbReference>
<dbReference type="SUPFAM" id="SSF46785">
    <property type="entry name" value="Winged helix' DNA-binding domain"/>
    <property type="match status" value="1"/>
</dbReference>
<evidence type="ECO:0000256" key="2">
    <source>
        <dbReference type="ARBA" id="ARBA00023125"/>
    </source>
</evidence>
<dbReference type="RefSeq" id="WP_127070628.1">
    <property type="nucleotide sequence ID" value="NZ_BMKB01000001.1"/>
</dbReference>
<dbReference type="InterPro" id="IPR000524">
    <property type="entry name" value="Tscrpt_reg_HTH_GntR"/>
</dbReference>
<keyword evidence="3" id="KW-0804">Transcription</keyword>
<sequence length="265" mass="28968">MSAQLDGAKPMAEVSNSSQLLNEIATRLPAYESVGPLYQRLSRTIRSLIEAGVLRGAEALPSERDLVRVTGLSRITVRNAIKDLAREGLISTRHGAGTYVSHHIDQPLSVLAGFTADMARRGAVSRSVVLHKGEGLPNPDELLKLGLSPNDKVLRLSRVRISNDEPLAVEHAVVPLFAVGPDDISDSLYEAMRARGHMPVRALQRLRSAIANDEEARLLNVMAGSPILHIERRSFLANGRPIEVTTSAYRGDRYDFIAELKIEAD</sequence>
<name>A0A916VUF3_9HYPH</name>
<dbReference type="InterPro" id="IPR036388">
    <property type="entry name" value="WH-like_DNA-bd_sf"/>
</dbReference>
<reference evidence="5 6" key="1">
    <citation type="journal article" date="2014" name="Int. J. Syst. Evol. Microbiol.">
        <title>Complete genome sequence of Corynebacterium casei LMG S-19264T (=DSM 44701T), isolated from a smear-ripened cheese.</title>
        <authorList>
            <consortium name="US DOE Joint Genome Institute (JGI-PGF)"/>
            <person name="Walter F."/>
            <person name="Albersmeier A."/>
            <person name="Kalinowski J."/>
            <person name="Ruckert C."/>
        </authorList>
    </citation>
    <scope>NUCLEOTIDE SEQUENCE [LARGE SCALE GENOMIC DNA]</scope>
    <source>
        <strain evidence="5 6">CGMCC 1.15896</strain>
    </source>
</reference>
<dbReference type="SMART" id="SM00866">
    <property type="entry name" value="UTRA"/>
    <property type="match status" value="1"/>
</dbReference>
<dbReference type="InterPro" id="IPR011663">
    <property type="entry name" value="UTRA"/>
</dbReference>
<dbReference type="SUPFAM" id="SSF64288">
    <property type="entry name" value="Chorismate lyase-like"/>
    <property type="match status" value="1"/>
</dbReference>
<evidence type="ECO:0000256" key="1">
    <source>
        <dbReference type="ARBA" id="ARBA00023015"/>
    </source>
</evidence>
<dbReference type="PANTHER" id="PTHR44846:SF1">
    <property type="entry name" value="MANNOSYL-D-GLYCERATE TRANSPORT_METABOLISM SYSTEM REPRESSOR MNGR-RELATED"/>
    <property type="match status" value="1"/>
</dbReference>
<dbReference type="OrthoDB" id="7173258at2"/>
<keyword evidence="2" id="KW-0238">DNA-binding</keyword>
<dbReference type="PROSITE" id="PS50949">
    <property type="entry name" value="HTH_GNTR"/>
    <property type="match status" value="1"/>
</dbReference>
<dbReference type="InterPro" id="IPR036390">
    <property type="entry name" value="WH_DNA-bd_sf"/>
</dbReference>
<dbReference type="Pfam" id="PF00392">
    <property type="entry name" value="GntR"/>
    <property type="match status" value="1"/>
</dbReference>
<feature type="domain" description="HTH gntR-type" evidence="4">
    <location>
        <begin position="35"/>
        <end position="103"/>
    </location>
</feature>
<comment type="caution">
    <text evidence="5">The sequence shown here is derived from an EMBL/GenBank/DDBJ whole genome shotgun (WGS) entry which is preliminary data.</text>
</comment>
<dbReference type="GO" id="GO:0003700">
    <property type="term" value="F:DNA-binding transcription factor activity"/>
    <property type="evidence" value="ECO:0007669"/>
    <property type="project" value="InterPro"/>
</dbReference>
<dbReference type="Proteomes" id="UP000596977">
    <property type="component" value="Unassembled WGS sequence"/>
</dbReference>
<dbReference type="GO" id="GO:0003677">
    <property type="term" value="F:DNA binding"/>
    <property type="evidence" value="ECO:0007669"/>
    <property type="project" value="UniProtKB-KW"/>
</dbReference>
<evidence type="ECO:0000259" key="4">
    <source>
        <dbReference type="PROSITE" id="PS50949"/>
    </source>
</evidence>
<dbReference type="CDD" id="cd07377">
    <property type="entry name" value="WHTH_GntR"/>
    <property type="match status" value="1"/>
</dbReference>
<organism evidence="5 6">
    <name type="scientific">Pelagibacterium lentulum</name>
    <dbReference type="NCBI Taxonomy" id="2029865"/>
    <lineage>
        <taxon>Bacteria</taxon>
        <taxon>Pseudomonadati</taxon>
        <taxon>Pseudomonadota</taxon>
        <taxon>Alphaproteobacteria</taxon>
        <taxon>Hyphomicrobiales</taxon>
        <taxon>Devosiaceae</taxon>
        <taxon>Pelagibacterium</taxon>
    </lineage>
</organism>